<protein>
    <submittedName>
        <fullName evidence="3">LytR C-terminal domain-containing protein</fullName>
    </submittedName>
</protein>
<keyword evidence="1" id="KW-0732">Signal</keyword>
<name>A0A7W2I8U6_9BURK</name>
<feature type="chain" id="PRO_5031104554" evidence="1">
    <location>
        <begin position="18"/>
        <end position="196"/>
    </location>
</feature>
<accession>A0A7W2I8U6</accession>
<reference evidence="3 4" key="1">
    <citation type="submission" date="2020-07" db="EMBL/GenBank/DDBJ databases">
        <title>Novel species isolated from subtropical streams in China.</title>
        <authorList>
            <person name="Lu H."/>
        </authorList>
    </citation>
    <scope>NUCLEOTIDE SEQUENCE [LARGE SCALE GENOMIC DNA]</scope>
    <source>
        <strain evidence="3 4">FT3S</strain>
    </source>
</reference>
<organism evidence="3 4">
    <name type="scientific">Rugamonas fusca</name>
    <dbReference type="NCBI Taxonomy" id="2758568"/>
    <lineage>
        <taxon>Bacteria</taxon>
        <taxon>Pseudomonadati</taxon>
        <taxon>Pseudomonadota</taxon>
        <taxon>Betaproteobacteria</taxon>
        <taxon>Burkholderiales</taxon>
        <taxon>Oxalobacteraceae</taxon>
        <taxon>Telluria group</taxon>
        <taxon>Rugamonas</taxon>
    </lineage>
</organism>
<dbReference type="Pfam" id="PF13399">
    <property type="entry name" value="LytR_C"/>
    <property type="match status" value="1"/>
</dbReference>
<dbReference type="Gene3D" id="3.30.70.2390">
    <property type="match status" value="1"/>
</dbReference>
<evidence type="ECO:0000259" key="2">
    <source>
        <dbReference type="Pfam" id="PF13399"/>
    </source>
</evidence>
<comment type="caution">
    <text evidence="3">The sequence shown here is derived from an EMBL/GenBank/DDBJ whole genome shotgun (WGS) entry which is preliminary data.</text>
</comment>
<feature type="signal peptide" evidence="1">
    <location>
        <begin position="1"/>
        <end position="17"/>
    </location>
</feature>
<dbReference type="InterPro" id="IPR027381">
    <property type="entry name" value="LytR/CpsA/Psr_C"/>
</dbReference>
<proteinExistence type="predicted"/>
<feature type="non-terminal residue" evidence="3">
    <location>
        <position position="1"/>
    </location>
</feature>
<evidence type="ECO:0000313" key="3">
    <source>
        <dbReference type="EMBL" id="MBA5607909.1"/>
    </source>
</evidence>
<dbReference type="AlphaFoldDB" id="A0A7W2I8U6"/>
<gene>
    <name evidence="3" type="ORF">H3H36_21360</name>
</gene>
<dbReference type="EMBL" id="JACEZS010000022">
    <property type="protein sequence ID" value="MBA5607909.1"/>
    <property type="molecule type" value="Genomic_DNA"/>
</dbReference>
<sequence>VLAAAAPVAATAPMMGAAPVPAPKPAVVADAAEAAAAARPLAVAAGTAPAPAKAAPAPLPSTPAVVAKAATAAPAAVPATVPPRLEISNGNGVTGLAARYRSVLGKIGILASRLSNARPFRQQESVIEYRPGFAAQAASLQRALPGRTALQQSAALTRSDVRLLLGKDAPAQLAQAEQLHHGARFAAIVAAADTTR</sequence>
<keyword evidence="4" id="KW-1185">Reference proteome</keyword>
<feature type="domain" description="LytR/CpsA/Psr regulator C-terminal" evidence="2">
    <location>
        <begin position="84"/>
        <end position="168"/>
    </location>
</feature>
<dbReference type="RefSeq" id="WP_182220093.1">
    <property type="nucleotide sequence ID" value="NZ_JACEZS010000022.1"/>
</dbReference>
<dbReference type="Proteomes" id="UP000566711">
    <property type="component" value="Unassembled WGS sequence"/>
</dbReference>
<evidence type="ECO:0000313" key="4">
    <source>
        <dbReference type="Proteomes" id="UP000566711"/>
    </source>
</evidence>
<evidence type="ECO:0000256" key="1">
    <source>
        <dbReference type="SAM" id="SignalP"/>
    </source>
</evidence>